<dbReference type="EMBL" id="JAJNEC010000003">
    <property type="protein sequence ID" value="MCD2421407.1"/>
    <property type="molecule type" value="Genomic_DNA"/>
</dbReference>
<dbReference type="InterPro" id="IPR045886">
    <property type="entry name" value="ThiF/MoeB/HesA"/>
</dbReference>
<dbReference type="Gene3D" id="3.40.250.10">
    <property type="entry name" value="Rhodanese-like domain"/>
    <property type="match status" value="1"/>
</dbReference>
<dbReference type="SMART" id="SM00450">
    <property type="entry name" value="RHOD"/>
    <property type="match status" value="1"/>
</dbReference>
<dbReference type="Pfam" id="PF00899">
    <property type="entry name" value="ThiF"/>
    <property type="match status" value="1"/>
</dbReference>
<feature type="domain" description="Rhodanese" evidence="1">
    <location>
        <begin position="264"/>
        <end position="352"/>
    </location>
</feature>
<dbReference type="RefSeq" id="WP_231002313.1">
    <property type="nucleotide sequence ID" value="NZ_JAJNEC010000003.1"/>
</dbReference>
<gene>
    <name evidence="2" type="ORF">LQ567_01440</name>
</gene>
<dbReference type="InterPro" id="IPR036873">
    <property type="entry name" value="Rhodanese-like_dom_sf"/>
</dbReference>
<evidence type="ECO:0000259" key="1">
    <source>
        <dbReference type="PROSITE" id="PS50206"/>
    </source>
</evidence>
<proteinExistence type="predicted"/>
<accession>A0ABS8PJX0</accession>
<dbReference type="SUPFAM" id="SSF69572">
    <property type="entry name" value="Activating enzymes of the ubiquitin-like proteins"/>
    <property type="match status" value="1"/>
</dbReference>
<dbReference type="InterPro" id="IPR035985">
    <property type="entry name" value="Ubiquitin-activating_enz"/>
</dbReference>
<evidence type="ECO:0000313" key="2">
    <source>
        <dbReference type="EMBL" id="MCD2421407.1"/>
    </source>
</evidence>
<dbReference type="Gene3D" id="3.40.50.720">
    <property type="entry name" value="NAD(P)-binding Rossmann-like Domain"/>
    <property type="match status" value="1"/>
</dbReference>
<reference evidence="2 3" key="1">
    <citation type="submission" date="2021-11" db="EMBL/GenBank/DDBJ databases">
        <title>Genomic of Niabella pedocola.</title>
        <authorList>
            <person name="Wu T."/>
        </authorList>
    </citation>
    <scope>NUCLEOTIDE SEQUENCE [LARGE SCALE GENOMIC DNA]</scope>
    <source>
        <strain evidence="2 3">JCM 31011</strain>
    </source>
</reference>
<dbReference type="PROSITE" id="PS50206">
    <property type="entry name" value="RHODANESE_3"/>
    <property type="match status" value="1"/>
</dbReference>
<organism evidence="2 3">
    <name type="scientific">Niabella pedocola</name>
    <dbReference type="NCBI Taxonomy" id="1752077"/>
    <lineage>
        <taxon>Bacteria</taxon>
        <taxon>Pseudomonadati</taxon>
        <taxon>Bacteroidota</taxon>
        <taxon>Chitinophagia</taxon>
        <taxon>Chitinophagales</taxon>
        <taxon>Chitinophagaceae</taxon>
        <taxon>Niabella</taxon>
    </lineage>
</organism>
<dbReference type="InterPro" id="IPR001763">
    <property type="entry name" value="Rhodanese-like_dom"/>
</dbReference>
<dbReference type="CDD" id="cd00158">
    <property type="entry name" value="RHOD"/>
    <property type="match status" value="1"/>
</dbReference>
<dbReference type="Proteomes" id="UP001199816">
    <property type="component" value="Unassembled WGS sequence"/>
</dbReference>
<dbReference type="CDD" id="cd00757">
    <property type="entry name" value="ThiF_MoeB_HesA_family"/>
    <property type="match status" value="1"/>
</dbReference>
<dbReference type="PANTHER" id="PTHR10953:SF102">
    <property type="entry name" value="ADENYLYLTRANSFERASE AND SULFURTRANSFERASE MOCS3"/>
    <property type="match status" value="1"/>
</dbReference>
<dbReference type="InterPro" id="IPR000594">
    <property type="entry name" value="ThiF_NAD_FAD-bd"/>
</dbReference>
<keyword evidence="3" id="KW-1185">Reference proteome</keyword>
<dbReference type="Pfam" id="PF00581">
    <property type="entry name" value="Rhodanese"/>
    <property type="match status" value="1"/>
</dbReference>
<sequence>MNEEWNRYHCQIALPGFGPEGQKRLQSAAVLIVGAGGLGCPSAQYLAAAGIGTIGIADDDVVAESNLHRQILYAPQDVGLPKAATAVKRLQQQNPSVTFNTHPVRVTSSNVMELIAGYDLVLEGTDNFETKCLLNDACVLSGKPLVYGAIYQYEGQVSVWNVLQADGSRSPNYRDVFPGAESAQVPNCAEGGVIPTLAGIVGSMQANEAIKYFTGSGELLCGKLWIMNVLDGRSRIIQLKRTGARVDRLPETIEAITFEQLQRRFKQYTLVDVRSLQEHVAFNIGGINIPLDVLESRVHQLDPAHPIVCYCATAKRSTAAAFIIRDRLPGTTIYVLKSGVGNMQAHPSGISKM</sequence>
<evidence type="ECO:0000313" key="3">
    <source>
        <dbReference type="Proteomes" id="UP001199816"/>
    </source>
</evidence>
<protein>
    <submittedName>
        <fullName evidence="2">HesA/MoeB/ThiF family protein</fullName>
    </submittedName>
</protein>
<comment type="caution">
    <text evidence="2">The sequence shown here is derived from an EMBL/GenBank/DDBJ whole genome shotgun (WGS) entry which is preliminary data.</text>
</comment>
<dbReference type="PANTHER" id="PTHR10953">
    <property type="entry name" value="UBIQUITIN-ACTIVATING ENZYME E1"/>
    <property type="match status" value="1"/>
</dbReference>
<name>A0ABS8PJX0_9BACT</name>